<comment type="caution">
    <text evidence="7">The sequence shown here is derived from an EMBL/GenBank/DDBJ whole genome shotgun (WGS) entry which is preliminary data.</text>
</comment>
<dbReference type="InterPro" id="IPR055166">
    <property type="entry name" value="Transc_reg_Sar_Rot_HTH"/>
</dbReference>
<dbReference type="InterPro" id="IPR036390">
    <property type="entry name" value="WH_DNA-bd_sf"/>
</dbReference>
<accession>A0A318SVX5</accession>
<dbReference type="InterPro" id="IPR000835">
    <property type="entry name" value="HTH_MarR-typ"/>
</dbReference>
<dbReference type="Gene3D" id="1.10.10.10">
    <property type="entry name" value="Winged helix-like DNA-binding domain superfamily/Winged helix DNA-binding domain"/>
    <property type="match status" value="1"/>
</dbReference>
<keyword evidence="4 7" id="KW-0238">DNA-binding</keyword>
<proteinExistence type="predicted"/>
<organism evidence="7 8">
    <name type="scientific">Pseudoroseicyclus aestuarii</name>
    <dbReference type="NCBI Taxonomy" id="1795041"/>
    <lineage>
        <taxon>Bacteria</taxon>
        <taxon>Pseudomonadati</taxon>
        <taxon>Pseudomonadota</taxon>
        <taxon>Alphaproteobacteria</taxon>
        <taxon>Rhodobacterales</taxon>
        <taxon>Paracoccaceae</taxon>
        <taxon>Pseudoroseicyclus</taxon>
    </lineage>
</organism>
<evidence type="ECO:0000256" key="1">
    <source>
        <dbReference type="ARBA" id="ARBA00004496"/>
    </source>
</evidence>
<dbReference type="SMART" id="SM00347">
    <property type="entry name" value="HTH_MARR"/>
    <property type="match status" value="1"/>
</dbReference>
<dbReference type="InterPro" id="IPR039422">
    <property type="entry name" value="MarR/SlyA-like"/>
</dbReference>
<keyword evidence="3" id="KW-0805">Transcription regulation</keyword>
<name>A0A318SVX5_9RHOB</name>
<evidence type="ECO:0000256" key="4">
    <source>
        <dbReference type="ARBA" id="ARBA00023125"/>
    </source>
</evidence>
<dbReference type="OrthoDB" id="9806864at2"/>
<comment type="subcellular location">
    <subcellularLocation>
        <location evidence="1">Cytoplasm</location>
    </subcellularLocation>
</comment>
<reference evidence="7 8" key="1">
    <citation type="submission" date="2018-06" db="EMBL/GenBank/DDBJ databases">
        <title>Genomic Encyclopedia of Type Strains, Phase III (KMG-III): the genomes of soil and plant-associated and newly described type strains.</title>
        <authorList>
            <person name="Whitman W."/>
        </authorList>
    </citation>
    <scope>NUCLEOTIDE SEQUENCE [LARGE SCALE GENOMIC DNA]</scope>
    <source>
        <strain evidence="7 8">CECT 9025</strain>
    </source>
</reference>
<gene>
    <name evidence="7" type="ORF">DFP88_101253</name>
</gene>
<dbReference type="PROSITE" id="PS50995">
    <property type="entry name" value="HTH_MARR_2"/>
    <property type="match status" value="1"/>
</dbReference>
<evidence type="ECO:0000313" key="7">
    <source>
        <dbReference type="EMBL" id="PYE85585.1"/>
    </source>
</evidence>
<evidence type="ECO:0000256" key="5">
    <source>
        <dbReference type="ARBA" id="ARBA00023163"/>
    </source>
</evidence>
<dbReference type="AlphaFoldDB" id="A0A318SVX5"/>
<dbReference type="Proteomes" id="UP000248311">
    <property type="component" value="Unassembled WGS sequence"/>
</dbReference>
<dbReference type="GO" id="GO:0003677">
    <property type="term" value="F:DNA binding"/>
    <property type="evidence" value="ECO:0007669"/>
    <property type="project" value="UniProtKB-KW"/>
</dbReference>
<dbReference type="GO" id="GO:0006950">
    <property type="term" value="P:response to stress"/>
    <property type="evidence" value="ECO:0007669"/>
    <property type="project" value="TreeGrafter"/>
</dbReference>
<evidence type="ECO:0000259" key="6">
    <source>
        <dbReference type="PROSITE" id="PS50995"/>
    </source>
</evidence>
<dbReference type="PANTHER" id="PTHR33164">
    <property type="entry name" value="TRANSCRIPTIONAL REGULATOR, MARR FAMILY"/>
    <property type="match status" value="1"/>
</dbReference>
<evidence type="ECO:0000313" key="8">
    <source>
        <dbReference type="Proteomes" id="UP000248311"/>
    </source>
</evidence>
<dbReference type="EMBL" id="QJTE01000001">
    <property type="protein sequence ID" value="PYE85585.1"/>
    <property type="molecule type" value="Genomic_DNA"/>
</dbReference>
<dbReference type="SUPFAM" id="SSF46785">
    <property type="entry name" value="Winged helix' DNA-binding domain"/>
    <property type="match status" value="1"/>
</dbReference>
<dbReference type="FunFam" id="1.10.10.10:FF:000163">
    <property type="entry name" value="MarR family transcriptional regulator"/>
    <property type="match status" value="1"/>
</dbReference>
<dbReference type="GO" id="GO:0003700">
    <property type="term" value="F:DNA-binding transcription factor activity"/>
    <property type="evidence" value="ECO:0007669"/>
    <property type="project" value="InterPro"/>
</dbReference>
<sequence>MLEYKEEAHGAALEDFLCFAVYSTEHALTQLYRPLLSGVGLTYPQYLVMTLLWDHDARSVGELGRALQLDTSTLTPMLKRLETMELVRRSRDRRDERVVRVSLTPDGAALREKAREIPSRVRTALDMTESELRALNTQLLTLRDRIRAATD</sequence>
<dbReference type="PRINTS" id="PR00598">
    <property type="entry name" value="HTHMARR"/>
</dbReference>
<evidence type="ECO:0000256" key="3">
    <source>
        <dbReference type="ARBA" id="ARBA00023015"/>
    </source>
</evidence>
<evidence type="ECO:0000256" key="2">
    <source>
        <dbReference type="ARBA" id="ARBA00022490"/>
    </source>
</evidence>
<dbReference type="PANTHER" id="PTHR33164:SF5">
    <property type="entry name" value="ORGANIC HYDROPEROXIDE RESISTANCE TRANSCRIPTIONAL REGULATOR"/>
    <property type="match status" value="1"/>
</dbReference>
<keyword evidence="5" id="KW-0804">Transcription</keyword>
<dbReference type="Pfam" id="PF22381">
    <property type="entry name" value="Staph_reg_Sar_Rot"/>
    <property type="match status" value="1"/>
</dbReference>
<keyword evidence="8" id="KW-1185">Reference proteome</keyword>
<dbReference type="GO" id="GO:0005737">
    <property type="term" value="C:cytoplasm"/>
    <property type="evidence" value="ECO:0007669"/>
    <property type="project" value="UniProtKB-SubCell"/>
</dbReference>
<keyword evidence="2" id="KW-0963">Cytoplasm</keyword>
<dbReference type="InterPro" id="IPR036388">
    <property type="entry name" value="WH-like_DNA-bd_sf"/>
</dbReference>
<protein>
    <submittedName>
        <fullName evidence="7">DNA-binding MarR family transcriptional regulator</fullName>
    </submittedName>
</protein>
<feature type="domain" description="HTH marR-type" evidence="6">
    <location>
        <begin position="14"/>
        <end position="148"/>
    </location>
</feature>
<dbReference type="RefSeq" id="WP_110812629.1">
    <property type="nucleotide sequence ID" value="NZ_QJTE01000001.1"/>
</dbReference>